<gene>
    <name evidence="1" type="ORF">GOZ88_26160</name>
</gene>
<dbReference type="RefSeq" id="WP_156593309.1">
    <property type="nucleotide sequence ID" value="NZ_WPHU01000026.1"/>
</dbReference>
<name>A0A7K1RNF3_AGRVI</name>
<evidence type="ECO:0000313" key="2">
    <source>
        <dbReference type="Proteomes" id="UP000440716"/>
    </source>
</evidence>
<comment type="caution">
    <text evidence="1">The sequence shown here is derived from an EMBL/GenBank/DDBJ whole genome shotgun (WGS) entry which is preliminary data.</text>
</comment>
<accession>A0A7K1RNF3</accession>
<reference evidence="1 2" key="1">
    <citation type="submission" date="2019-12" db="EMBL/GenBank/DDBJ databases">
        <title>Whole-genome sequencing of Allorhizobium vitis.</title>
        <authorList>
            <person name="Gan H.M."/>
            <person name="Szegedi E."/>
            <person name="Burr T."/>
            <person name="Savka M.A."/>
        </authorList>
    </citation>
    <scope>NUCLEOTIDE SEQUENCE [LARGE SCALE GENOMIC DNA]</scope>
    <source>
        <strain evidence="1 2">CG415</strain>
    </source>
</reference>
<dbReference type="InterPro" id="IPR021957">
    <property type="entry name" value="DUF3574"/>
</dbReference>
<evidence type="ECO:0000313" key="1">
    <source>
        <dbReference type="EMBL" id="MVA59573.1"/>
    </source>
</evidence>
<dbReference type="AlphaFoldDB" id="A0A7K1RNF3"/>
<organism evidence="1 2">
    <name type="scientific">Agrobacterium vitis</name>
    <name type="common">Rhizobium vitis</name>
    <dbReference type="NCBI Taxonomy" id="373"/>
    <lineage>
        <taxon>Bacteria</taxon>
        <taxon>Pseudomonadati</taxon>
        <taxon>Pseudomonadota</taxon>
        <taxon>Alphaproteobacteria</taxon>
        <taxon>Hyphomicrobiales</taxon>
        <taxon>Rhizobiaceae</taxon>
        <taxon>Rhizobium/Agrobacterium group</taxon>
        <taxon>Agrobacterium</taxon>
    </lineage>
</organism>
<proteinExistence type="predicted"/>
<dbReference type="Proteomes" id="UP000440716">
    <property type="component" value="Unassembled WGS sequence"/>
</dbReference>
<dbReference type="Pfam" id="PF12098">
    <property type="entry name" value="DUF3574"/>
    <property type="match status" value="1"/>
</dbReference>
<sequence length="110" mass="12801">MNYNPQMARVILYFGLDRINKPQVTEEEWHKFLTEEITPNFPIGLTVTHGRGQYKAASGTLYDEDTKVLEIIYEHNSETDALIEDIRSSFKRQYDQESVLRVDSMAVASW</sequence>
<protein>
    <submittedName>
        <fullName evidence="1">DUF3574 domain-containing protein</fullName>
    </submittedName>
</protein>
<dbReference type="EMBL" id="WPHU01000026">
    <property type="protein sequence ID" value="MVA59573.1"/>
    <property type="molecule type" value="Genomic_DNA"/>
</dbReference>